<name>A0ABV9VVM7_9ACTN</name>
<organism evidence="2 3">
    <name type="scientific">Dactylosporangium cerinum</name>
    <dbReference type="NCBI Taxonomy" id="1434730"/>
    <lineage>
        <taxon>Bacteria</taxon>
        <taxon>Bacillati</taxon>
        <taxon>Actinomycetota</taxon>
        <taxon>Actinomycetes</taxon>
        <taxon>Micromonosporales</taxon>
        <taxon>Micromonosporaceae</taxon>
        <taxon>Dactylosporangium</taxon>
    </lineage>
</organism>
<proteinExistence type="predicted"/>
<dbReference type="InterPro" id="IPR029063">
    <property type="entry name" value="SAM-dependent_MTases_sf"/>
</dbReference>
<dbReference type="Proteomes" id="UP001595912">
    <property type="component" value="Unassembled WGS sequence"/>
</dbReference>
<feature type="region of interest" description="Disordered" evidence="1">
    <location>
        <begin position="338"/>
        <end position="358"/>
    </location>
</feature>
<reference evidence="3" key="1">
    <citation type="journal article" date="2019" name="Int. J. Syst. Evol. Microbiol.">
        <title>The Global Catalogue of Microorganisms (GCM) 10K type strain sequencing project: providing services to taxonomists for standard genome sequencing and annotation.</title>
        <authorList>
            <consortium name="The Broad Institute Genomics Platform"/>
            <consortium name="The Broad Institute Genome Sequencing Center for Infectious Disease"/>
            <person name="Wu L."/>
            <person name="Ma J."/>
        </authorList>
    </citation>
    <scope>NUCLEOTIDE SEQUENCE [LARGE SCALE GENOMIC DNA]</scope>
    <source>
        <strain evidence="3">CGMCC 4.7152</strain>
    </source>
</reference>
<keyword evidence="3" id="KW-1185">Reference proteome</keyword>
<protein>
    <submittedName>
        <fullName evidence="2">Uncharacterized protein</fullName>
    </submittedName>
</protein>
<comment type="caution">
    <text evidence="2">The sequence shown here is derived from an EMBL/GenBank/DDBJ whole genome shotgun (WGS) entry which is preliminary data.</text>
</comment>
<evidence type="ECO:0000313" key="2">
    <source>
        <dbReference type="EMBL" id="MFC5000446.1"/>
    </source>
</evidence>
<accession>A0ABV9VVM7</accession>
<evidence type="ECO:0000256" key="1">
    <source>
        <dbReference type="SAM" id="MobiDB-lite"/>
    </source>
</evidence>
<evidence type="ECO:0000313" key="3">
    <source>
        <dbReference type="Proteomes" id="UP001595912"/>
    </source>
</evidence>
<dbReference type="Gene3D" id="3.40.50.150">
    <property type="entry name" value="Vaccinia Virus protein VP39"/>
    <property type="match status" value="1"/>
</dbReference>
<dbReference type="Gene3D" id="3.30.1050.30">
    <property type="match status" value="1"/>
</dbReference>
<sequence length="358" mass="40059">MITEHPADFDQIIRASDPDVILEVLMAELASRCRPANEAASLSVQYRVDFGAFQRDCLLRIKSETVDITMCSIDESSLTVLVSVQELCAGLFAAPERSPSMLGVLAGDASLYEDFHACFPEPRDLTELAMFYGSDKWGMHRYTPHYEFHLGGHRDRAVRLLEIGVGGHRDPYSGGASLRMWEEYFPRGLIYGVDIFDKRPLNRGRVRTFQGHQADHGFLDTLLSETGELDIVIDDGSHINSHVIASFCSIFPHLRDGGLYVVEDVQTSYWPGYGGSSVELNDPSASMGFFKAMVDGLNYEEYIGIDYRPTYTDLKIVNISFYHNLIFVRKGDNREGTFPANRPRIPTVDIPVPQGGNS</sequence>
<dbReference type="RefSeq" id="WP_380117004.1">
    <property type="nucleotide sequence ID" value="NZ_JBHSIU010000023.1"/>
</dbReference>
<dbReference type="EMBL" id="JBHSIU010000023">
    <property type="protein sequence ID" value="MFC5000446.1"/>
    <property type="molecule type" value="Genomic_DNA"/>
</dbReference>
<dbReference type="SUPFAM" id="SSF53335">
    <property type="entry name" value="S-adenosyl-L-methionine-dependent methyltransferases"/>
    <property type="match status" value="1"/>
</dbReference>
<gene>
    <name evidence="2" type="ORF">ACFPIJ_21715</name>
</gene>